<name>A0ABW2T5N8_9ACTN</name>
<proteinExistence type="predicted"/>
<evidence type="ECO:0000313" key="2">
    <source>
        <dbReference type="Proteomes" id="UP001596514"/>
    </source>
</evidence>
<reference evidence="2" key="1">
    <citation type="journal article" date="2019" name="Int. J. Syst. Evol. Microbiol.">
        <title>The Global Catalogue of Microorganisms (GCM) 10K type strain sequencing project: providing services to taxonomists for standard genome sequencing and annotation.</title>
        <authorList>
            <consortium name="The Broad Institute Genomics Platform"/>
            <consortium name="The Broad Institute Genome Sequencing Center for Infectious Disease"/>
            <person name="Wu L."/>
            <person name="Ma J."/>
        </authorList>
    </citation>
    <scope>NUCLEOTIDE SEQUENCE [LARGE SCALE GENOMIC DNA]</scope>
    <source>
        <strain evidence="2">JCM 10083</strain>
    </source>
</reference>
<accession>A0ABW2T5N8</accession>
<keyword evidence="2" id="KW-1185">Reference proteome</keyword>
<dbReference type="RefSeq" id="WP_343981962.1">
    <property type="nucleotide sequence ID" value="NZ_BAAAGK010000233.1"/>
</dbReference>
<sequence>MPYWIHSAPDDLDDLGDGLRECARAERCSDARLETVNGKTVRRGASTPRAYCDSCRSIIERAIRELPTYWGRVHATLGQRGQSAGPKVSISKSAPIPLSLAADELLRDMASVMVSWWERVAAVARLKAPDTEASQRLVSYDTVRAACSVLAAHVDALLALEPQPMMRSLSLRAAADLPAGTTGLVHRSAEYADVLFDLDGAGAGLEVLQLHYRCRRQVGETDVPARHLPTPCQAPCGYKQLFEALNGDGEFDGARCRQCGTAYTAQEYRDLVATTGDMIRRAGVRRRSLAVPGYLDDTEARRA</sequence>
<protein>
    <submittedName>
        <fullName evidence="1">Uncharacterized protein</fullName>
    </submittedName>
</protein>
<evidence type="ECO:0000313" key="1">
    <source>
        <dbReference type="EMBL" id="MFC7603689.1"/>
    </source>
</evidence>
<comment type="caution">
    <text evidence="1">The sequence shown here is derived from an EMBL/GenBank/DDBJ whole genome shotgun (WGS) entry which is preliminary data.</text>
</comment>
<gene>
    <name evidence="1" type="ORF">ACFQVD_26600</name>
</gene>
<dbReference type="EMBL" id="JBHTEE010000001">
    <property type="protein sequence ID" value="MFC7603689.1"/>
    <property type="molecule type" value="Genomic_DNA"/>
</dbReference>
<organism evidence="1 2">
    <name type="scientific">Streptosporangium amethystogenes subsp. fukuiense</name>
    <dbReference type="NCBI Taxonomy" id="698418"/>
    <lineage>
        <taxon>Bacteria</taxon>
        <taxon>Bacillati</taxon>
        <taxon>Actinomycetota</taxon>
        <taxon>Actinomycetes</taxon>
        <taxon>Streptosporangiales</taxon>
        <taxon>Streptosporangiaceae</taxon>
        <taxon>Streptosporangium</taxon>
    </lineage>
</organism>
<dbReference type="Proteomes" id="UP001596514">
    <property type="component" value="Unassembled WGS sequence"/>
</dbReference>